<keyword evidence="1" id="KW-0808">Transferase</keyword>
<keyword evidence="3" id="KW-0540">Nuclease</keyword>
<protein>
    <recommendedName>
        <fullName evidence="8">Reverse transcriptase RNase H-like domain-containing protein</fullName>
    </recommendedName>
</protein>
<dbReference type="GO" id="GO:0003964">
    <property type="term" value="F:RNA-directed DNA polymerase activity"/>
    <property type="evidence" value="ECO:0007669"/>
    <property type="project" value="UniProtKB-KW"/>
</dbReference>
<evidence type="ECO:0000313" key="9">
    <source>
        <dbReference type="EMBL" id="CAB3233457.1"/>
    </source>
</evidence>
<evidence type="ECO:0000256" key="2">
    <source>
        <dbReference type="ARBA" id="ARBA00022695"/>
    </source>
</evidence>
<evidence type="ECO:0000259" key="8">
    <source>
        <dbReference type="Pfam" id="PF17917"/>
    </source>
</evidence>
<keyword evidence="5" id="KW-0378">Hydrolase</keyword>
<dbReference type="AlphaFoldDB" id="A0A8S0ZKS5"/>
<evidence type="ECO:0000256" key="3">
    <source>
        <dbReference type="ARBA" id="ARBA00022722"/>
    </source>
</evidence>
<evidence type="ECO:0000256" key="6">
    <source>
        <dbReference type="ARBA" id="ARBA00022918"/>
    </source>
</evidence>
<keyword evidence="4" id="KW-0255">Endonuclease</keyword>
<feature type="domain" description="Reverse transcriptase RNase H-like" evidence="8">
    <location>
        <begin position="6"/>
        <end position="44"/>
    </location>
</feature>
<dbReference type="OrthoDB" id="4369127at2759"/>
<evidence type="ECO:0000256" key="1">
    <source>
        <dbReference type="ARBA" id="ARBA00022679"/>
    </source>
</evidence>
<keyword evidence="10" id="KW-1185">Reference proteome</keyword>
<evidence type="ECO:0000256" key="4">
    <source>
        <dbReference type="ARBA" id="ARBA00022759"/>
    </source>
</evidence>
<sequence>MSVSKELSADASQYAIGAALVQGEGEHEHPIENASRLLTPALKQLAQDLALAKENIEDNLESNRFKANAKRRPDPGCKFGNLVLVETHPISNSEKQFSAKFAPRRDGPYIIVKKHGATTYEVAHPDTPERSIGRYHTSAITKFERRADDLPNSVNPICRRGGPRKGAGALAGR</sequence>
<organism evidence="9 10">
    <name type="scientific">Arctia plantaginis</name>
    <name type="common">Wood tiger moth</name>
    <name type="synonym">Phalaena plantaginis</name>
    <dbReference type="NCBI Taxonomy" id="874455"/>
    <lineage>
        <taxon>Eukaryota</taxon>
        <taxon>Metazoa</taxon>
        <taxon>Ecdysozoa</taxon>
        <taxon>Arthropoda</taxon>
        <taxon>Hexapoda</taxon>
        <taxon>Insecta</taxon>
        <taxon>Pterygota</taxon>
        <taxon>Neoptera</taxon>
        <taxon>Endopterygota</taxon>
        <taxon>Lepidoptera</taxon>
        <taxon>Glossata</taxon>
        <taxon>Ditrysia</taxon>
        <taxon>Noctuoidea</taxon>
        <taxon>Erebidae</taxon>
        <taxon>Arctiinae</taxon>
        <taxon>Arctia</taxon>
    </lineage>
</organism>
<name>A0A8S0ZKS5_ARCPL</name>
<evidence type="ECO:0000313" key="10">
    <source>
        <dbReference type="Proteomes" id="UP000494106"/>
    </source>
</evidence>
<dbReference type="GO" id="GO:0004519">
    <property type="term" value="F:endonuclease activity"/>
    <property type="evidence" value="ECO:0007669"/>
    <property type="project" value="UniProtKB-KW"/>
</dbReference>
<keyword evidence="2" id="KW-0548">Nucleotidyltransferase</keyword>
<comment type="caution">
    <text evidence="9">The sequence shown here is derived from an EMBL/GenBank/DDBJ whole genome shotgun (WGS) entry which is preliminary data.</text>
</comment>
<evidence type="ECO:0000256" key="7">
    <source>
        <dbReference type="SAM" id="MobiDB-lite"/>
    </source>
</evidence>
<dbReference type="EMBL" id="CADEBC010000479">
    <property type="protein sequence ID" value="CAB3233457.1"/>
    <property type="molecule type" value="Genomic_DNA"/>
</dbReference>
<proteinExistence type="predicted"/>
<feature type="region of interest" description="Disordered" evidence="7">
    <location>
        <begin position="150"/>
        <end position="173"/>
    </location>
</feature>
<reference evidence="9 10" key="1">
    <citation type="submission" date="2020-04" db="EMBL/GenBank/DDBJ databases">
        <authorList>
            <person name="Wallbank WR R."/>
            <person name="Pardo Diaz C."/>
            <person name="Kozak K."/>
            <person name="Martin S."/>
            <person name="Jiggins C."/>
            <person name="Moest M."/>
            <person name="Warren A I."/>
            <person name="Byers J.R.P. K."/>
            <person name="Montejo-Kovacevich G."/>
            <person name="Yen C E."/>
        </authorList>
    </citation>
    <scope>NUCLEOTIDE SEQUENCE [LARGE SCALE GENOMIC DNA]</scope>
</reference>
<accession>A0A8S0ZKS5</accession>
<evidence type="ECO:0000256" key="5">
    <source>
        <dbReference type="ARBA" id="ARBA00022801"/>
    </source>
</evidence>
<dbReference type="GO" id="GO:0016787">
    <property type="term" value="F:hydrolase activity"/>
    <property type="evidence" value="ECO:0007669"/>
    <property type="project" value="UniProtKB-KW"/>
</dbReference>
<dbReference type="InterPro" id="IPR041373">
    <property type="entry name" value="RT_RNaseH"/>
</dbReference>
<dbReference type="Pfam" id="PF17917">
    <property type="entry name" value="RT_RNaseH"/>
    <property type="match status" value="1"/>
</dbReference>
<gene>
    <name evidence="9" type="ORF">APLA_LOCUS5279</name>
</gene>
<dbReference type="Proteomes" id="UP000494106">
    <property type="component" value="Unassembled WGS sequence"/>
</dbReference>
<keyword evidence="6" id="KW-0695">RNA-directed DNA polymerase</keyword>